<organism evidence="2 3">
    <name type="scientific">Streptococcus oricebi</name>
    <dbReference type="NCBI Taxonomy" id="1547447"/>
    <lineage>
        <taxon>Bacteria</taxon>
        <taxon>Bacillati</taxon>
        <taxon>Bacillota</taxon>
        <taxon>Bacilli</taxon>
        <taxon>Lactobacillales</taxon>
        <taxon>Streptococcaceae</taxon>
        <taxon>Streptococcus</taxon>
    </lineage>
</organism>
<dbReference type="RefSeq" id="WP_209628880.1">
    <property type="nucleotide sequence ID" value="NZ_PRDG01000006.1"/>
</dbReference>
<dbReference type="PANTHER" id="PTHR40448">
    <property type="entry name" value="TWO-COMPONENT SENSOR HISTIDINE KINASE"/>
    <property type="match status" value="1"/>
</dbReference>
<dbReference type="EMBL" id="PRDG01000006">
    <property type="protein sequence ID" value="MBP2624149.1"/>
    <property type="molecule type" value="Genomic_DNA"/>
</dbReference>
<evidence type="ECO:0008006" key="4">
    <source>
        <dbReference type="Google" id="ProtNLM"/>
    </source>
</evidence>
<keyword evidence="3" id="KW-1185">Reference proteome</keyword>
<feature type="transmembrane region" description="Helical" evidence="1">
    <location>
        <begin position="118"/>
        <end position="138"/>
    </location>
</feature>
<dbReference type="Gene3D" id="3.30.565.10">
    <property type="entry name" value="Histidine kinase-like ATPase, C-terminal domain"/>
    <property type="match status" value="1"/>
</dbReference>
<dbReference type="Proteomes" id="UP001519296">
    <property type="component" value="Unassembled WGS sequence"/>
</dbReference>
<feature type="transmembrane region" description="Helical" evidence="1">
    <location>
        <begin position="80"/>
        <end position="98"/>
    </location>
</feature>
<comment type="caution">
    <text evidence="2">The sequence shown here is derived from an EMBL/GenBank/DDBJ whole genome shotgun (WGS) entry which is preliminary data.</text>
</comment>
<keyword evidence="1" id="KW-0812">Transmembrane</keyword>
<keyword evidence="1" id="KW-1133">Transmembrane helix</keyword>
<feature type="transmembrane region" description="Helical" evidence="1">
    <location>
        <begin position="159"/>
        <end position="181"/>
    </location>
</feature>
<evidence type="ECO:0000313" key="2">
    <source>
        <dbReference type="EMBL" id="MBP2624149.1"/>
    </source>
</evidence>
<name>A0ABS5B5R2_9STRE</name>
<evidence type="ECO:0000313" key="3">
    <source>
        <dbReference type="Proteomes" id="UP001519296"/>
    </source>
</evidence>
<dbReference type="InterPro" id="IPR036890">
    <property type="entry name" value="HATPase_C_sf"/>
</dbReference>
<dbReference type="PANTHER" id="PTHR40448:SF1">
    <property type="entry name" value="TWO-COMPONENT SENSOR HISTIDINE KINASE"/>
    <property type="match status" value="1"/>
</dbReference>
<keyword evidence="1" id="KW-0472">Membrane</keyword>
<accession>A0ABS5B5R2</accession>
<gene>
    <name evidence="2" type="ORF">C4K46_09400</name>
</gene>
<evidence type="ECO:0000256" key="1">
    <source>
        <dbReference type="SAM" id="Phobius"/>
    </source>
</evidence>
<reference evidence="2 3" key="1">
    <citation type="submission" date="2018-02" db="EMBL/GenBank/DDBJ databases">
        <title>Draft genome sequence of Streptococcus oricebi CCUG 70868T type strain.</title>
        <authorList>
            <person name="Mendez V."/>
            <person name="Salva-Serra F."/>
            <person name="Jaen-Luchoro D."/>
            <person name="Gonzales-Siles L."/>
            <person name="Karlsson R."/>
            <person name="Engstrom-Jakobsson H."/>
            <person name="Busquets A."/>
            <person name="Gomila M."/>
            <person name="Pineiro-Iglesias B."/>
            <person name="Bennasar-Figueras A."/>
            <person name="Seeger M."/>
            <person name="Moore E."/>
        </authorList>
    </citation>
    <scope>NUCLEOTIDE SEQUENCE [LARGE SCALE GENOMIC DNA]</scope>
    <source>
        <strain evidence="2 3">CCUG 70868</strain>
    </source>
</reference>
<proteinExistence type="predicted"/>
<protein>
    <recommendedName>
        <fullName evidence="4">Histidine kinase</fullName>
    </recommendedName>
</protein>
<feature type="transmembrane region" description="Helical" evidence="1">
    <location>
        <begin position="37"/>
        <end position="68"/>
    </location>
</feature>
<sequence>MLNHLLALAMVLVGIVSNVLPYLFISCQLDDEFQKKIYLFWSLVLALIIGSISNGFYSTIFSIFYFIVFYFILKKKRASSLFFALYISLTYETFRYFLNSITFRVFNVTDLNLFSAQIYFMTLCLLIILLNNLMFRYIRLDFPLLETDEFAKVLRNSNLVFGTLFLFKTIVSILGFFKVSFEAQFDTTLSLLILVGYVGTLLYIKSEQERYFARKDMEEKKSEIRNLNQYVDKLGHLYDEIRGFRHDFAGIVSSLGPAIQERDLAGIEKIYDKALVKTNLELQKEDYRFFDLKNVEDLAVRGALANHILKAEREHIDLRLEITNTIPTLEVSMLEVIRMTNIILNNALEAARETPIRWWMWP</sequence>
<feature type="transmembrane region" description="Helical" evidence="1">
    <location>
        <begin position="187"/>
        <end position="204"/>
    </location>
</feature>